<dbReference type="InterPro" id="IPR018449">
    <property type="entry name" value="NIL_domain"/>
</dbReference>
<proteinExistence type="predicted"/>
<feature type="domain" description="NIL" evidence="1">
    <location>
        <begin position="2"/>
        <end position="73"/>
    </location>
</feature>
<dbReference type="OrthoDB" id="9808559at2"/>
<dbReference type="Proteomes" id="UP000218627">
    <property type="component" value="Unassembled WGS sequence"/>
</dbReference>
<evidence type="ECO:0000259" key="1">
    <source>
        <dbReference type="SMART" id="SM00930"/>
    </source>
</evidence>
<evidence type="ECO:0000313" key="2">
    <source>
        <dbReference type="EMBL" id="SNZ14373.1"/>
    </source>
</evidence>
<gene>
    <name evidence="2" type="ORF">SAMN06265353_1059</name>
</gene>
<dbReference type="Pfam" id="PF09383">
    <property type="entry name" value="NIL"/>
    <property type="match status" value="1"/>
</dbReference>
<dbReference type="SMART" id="SM00930">
    <property type="entry name" value="NIL"/>
    <property type="match status" value="1"/>
</dbReference>
<accession>A0A285NZL3</accession>
<protein>
    <submittedName>
        <fullName evidence="2">NIL domain-containing protein</fullName>
    </submittedName>
</protein>
<name>A0A285NZL3_9AQUI</name>
<evidence type="ECO:0000313" key="3">
    <source>
        <dbReference type="Proteomes" id="UP000218627"/>
    </source>
</evidence>
<keyword evidence="3" id="KW-1185">Reference proteome</keyword>
<dbReference type="SUPFAM" id="SSF55021">
    <property type="entry name" value="ACT-like"/>
    <property type="match status" value="1"/>
</dbReference>
<dbReference type="AlphaFoldDB" id="A0A285NZL3"/>
<dbReference type="Gene3D" id="3.30.70.260">
    <property type="match status" value="1"/>
</dbReference>
<dbReference type="EMBL" id="OBEN01000005">
    <property type="protein sequence ID" value="SNZ14373.1"/>
    <property type="molecule type" value="Genomic_DNA"/>
</dbReference>
<reference evidence="3" key="1">
    <citation type="submission" date="2017-09" db="EMBL/GenBank/DDBJ databases">
        <authorList>
            <person name="Varghese N."/>
            <person name="Submissions S."/>
        </authorList>
    </citation>
    <scope>NUCLEOTIDE SEQUENCE [LARGE SCALE GENOMIC DNA]</scope>
    <source>
        <strain evidence="3">DSM 2913</strain>
    </source>
</reference>
<sequence>MNLVRLQLIYPEEKVKKPVLCMVCKNFDLVVNIRTAKVTKDTGLLTVELDGEAEEIERAIKFIQEQGILVEPIEGQIFTE</sequence>
<organism evidence="2 3">
    <name type="scientific">Hydrogenobacter hydrogenophilus</name>
    <dbReference type="NCBI Taxonomy" id="35835"/>
    <lineage>
        <taxon>Bacteria</taxon>
        <taxon>Pseudomonadati</taxon>
        <taxon>Aquificota</taxon>
        <taxon>Aquificia</taxon>
        <taxon>Aquificales</taxon>
        <taxon>Aquificaceae</taxon>
        <taxon>Hydrogenobacter</taxon>
    </lineage>
</organism>
<dbReference type="RefSeq" id="WP_096602105.1">
    <property type="nucleotide sequence ID" value="NZ_OBEN01000005.1"/>
</dbReference>
<dbReference type="InterPro" id="IPR045865">
    <property type="entry name" value="ACT-like_dom_sf"/>
</dbReference>